<accession>A0A1X2GSU1</accession>
<name>A0A1X2GSU1_9FUNG</name>
<evidence type="ECO:0000313" key="9">
    <source>
        <dbReference type="EMBL" id="ORX60479.1"/>
    </source>
</evidence>
<dbReference type="EMBL" id="MCGT01000004">
    <property type="protein sequence ID" value="ORX60479.1"/>
    <property type="molecule type" value="Genomic_DNA"/>
</dbReference>
<keyword evidence="6" id="KW-0804">Transcription</keyword>
<dbReference type="PANTHER" id="PTHR28088:SF5">
    <property type="entry name" value="TRANSCRIPTIONAL ACTIVATOR HAA1-RELATED"/>
    <property type="match status" value="1"/>
</dbReference>
<keyword evidence="7" id="KW-0539">Nucleus</keyword>
<evidence type="ECO:0000313" key="10">
    <source>
        <dbReference type="Proteomes" id="UP000242146"/>
    </source>
</evidence>
<dbReference type="OrthoDB" id="5600085at2759"/>
<evidence type="ECO:0000256" key="3">
    <source>
        <dbReference type="ARBA" id="ARBA00022833"/>
    </source>
</evidence>
<organism evidence="9 10">
    <name type="scientific">Hesseltinella vesiculosa</name>
    <dbReference type="NCBI Taxonomy" id="101127"/>
    <lineage>
        <taxon>Eukaryota</taxon>
        <taxon>Fungi</taxon>
        <taxon>Fungi incertae sedis</taxon>
        <taxon>Mucoromycota</taxon>
        <taxon>Mucoromycotina</taxon>
        <taxon>Mucoromycetes</taxon>
        <taxon>Mucorales</taxon>
        <taxon>Cunninghamellaceae</taxon>
        <taxon>Hesseltinella</taxon>
    </lineage>
</organism>
<evidence type="ECO:0000256" key="6">
    <source>
        <dbReference type="ARBA" id="ARBA00023163"/>
    </source>
</evidence>
<dbReference type="STRING" id="101127.A0A1X2GSU1"/>
<keyword evidence="5" id="KW-0805">Transcription regulation</keyword>
<evidence type="ECO:0000256" key="1">
    <source>
        <dbReference type="ARBA" id="ARBA00004123"/>
    </source>
</evidence>
<evidence type="ECO:0000256" key="7">
    <source>
        <dbReference type="ARBA" id="ARBA00023242"/>
    </source>
</evidence>
<evidence type="ECO:0000256" key="4">
    <source>
        <dbReference type="ARBA" id="ARBA00023008"/>
    </source>
</evidence>
<dbReference type="GO" id="GO:0005634">
    <property type="term" value="C:nucleus"/>
    <property type="evidence" value="ECO:0007669"/>
    <property type="project" value="UniProtKB-SubCell"/>
</dbReference>
<comment type="subcellular location">
    <subcellularLocation>
        <location evidence="1">Nucleus</location>
    </subcellularLocation>
</comment>
<reference evidence="9 10" key="1">
    <citation type="submission" date="2016-07" db="EMBL/GenBank/DDBJ databases">
        <title>Pervasive Adenine N6-methylation of Active Genes in Fungi.</title>
        <authorList>
            <consortium name="DOE Joint Genome Institute"/>
            <person name="Mondo S.J."/>
            <person name="Dannebaum R.O."/>
            <person name="Kuo R.C."/>
            <person name="Labutti K."/>
            <person name="Haridas S."/>
            <person name="Kuo A."/>
            <person name="Salamov A."/>
            <person name="Ahrendt S.R."/>
            <person name="Lipzen A."/>
            <person name="Sullivan W."/>
            <person name="Andreopoulos W.B."/>
            <person name="Clum A."/>
            <person name="Lindquist E."/>
            <person name="Daum C."/>
            <person name="Ramamoorthy G.K."/>
            <person name="Gryganskyi A."/>
            <person name="Culley D."/>
            <person name="Magnuson J.K."/>
            <person name="James T.Y."/>
            <person name="O'Malley M.A."/>
            <person name="Stajich J.E."/>
            <person name="Spatafora J.W."/>
            <person name="Visel A."/>
            <person name="Grigoriev I.V."/>
        </authorList>
    </citation>
    <scope>NUCLEOTIDE SEQUENCE [LARGE SCALE GENOMIC DNA]</scope>
    <source>
        <strain evidence="9 10">NRRL 3301</strain>
    </source>
</reference>
<dbReference type="SMART" id="SM00412">
    <property type="entry name" value="Cu_FIST"/>
    <property type="match status" value="1"/>
</dbReference>
<dbReference type="AlphaFoldDB" id="A0A1X2GSU1"/>
<dbReference type="InterPro" id="IPR051763">
    <property type="entry name" value="Copper_Homeo_Regul"/>
</dbReference>
<gene>
    <name evidence="9" type="ORF">DM01DRAFT_1317036</name>
</gene>
<dbReference type="GO" id="GO:0005507">
    <property type="term" value="F:copper ion binding"/>
    <property type="evidence" value="ECO:0007669"/>
    <property type="project" value="InterPro"/>
</dbReference>
<dbReference type="PANTHER" id="PTHR28088">
    <property type="entry name" value="TRANSCRIPTIONAL ACTIVATOR HAA1-RELATED"/>
    <property type="match status" value="1"/>
</dbReference>
<dbReference type="InterPro" id="IPR036395">
    <property type="entry name" value="Cu_fist_DNA-bd_dom_sf"/>
</dbReference>
<evidence type="ECO:0000256" key="2">
    <source>
        <dbReference type="ARBA" id="ARBA00022723"/>
    </source>
</evidence>
<dbReference type="PRINTS" id="PR00617">
    <property type="entry name" value="COPPERFIST"/>
</dbReference>
<keyword evidence="2" id="KW-0479">Metal-binding</keyword>
<dbReference type="PROSITE" id="PS50073">
    <property type="entry name" value="COPPER_FIST_2"/>
    <property type="match status" value="1"/>
</dbReference>
<dbReference type="Pfam" id="PF00649">
    <property type="entry name" value="Copper-fist"/>
    <property type="match status" value="1"/>
</dbReference>
<dbReference type="FunFam" id="3.90.430.10:FF:000001">
    <property type="entry name" value="Copper fist DNA-binding protein"/>
    <property type="match status" value="1"/>
</dbReference>
<dbReference type="GO" id="GO:0045944">
    <property type="term" value="P:positive regulation of transcription by RNA polymerase II"/>
    <property type="evidence" value="ECO:0007669"/>
    <property type="project" value="TreeGrafter"/>
</dbReference>
<feature type="domain" description="Copper-fist" evidence="8">
    <location>
        <begin position="2"/>
        <end position="41"/>
    </location>
</feature>
<comment type="caution">
    <text evidence="9">The sequence shown here is derived from an EMBL/GenBank/DDBJ whole genome shotgun (WGS) entry which is preliminary data.</text>
</comment>
<dbReference type="Gene3D" id="3.90.430.10">
    <property type="entry name" value="Copper fist DNA-binding domain"/>
    <property type="match status" value="1"/>
</dbReference>
<evidence type="ECO:0000259" key="8">
    <source>
        <dbReference type="PROSITE" id="PS50073"/>
    </source>
</evidence>
<dbReference type="SMART" id="SM01090">
    <property type="entry name" value="Copper-fist"/>
    <property type="match status" value="1"/>
</dbReference>
<proteinExistence type="predicted"/>
<dbReference type="GO" id="GO:0006878">
    <property type="term" value="P:intracellular copper ion homeostasis"/>
    <property type="evidence" value="ECO:0007669"/>
    <property type="project" value="TreeGrafter"/>
</dbReference>
<keyword evidence="10" id="KW-1185">Reference proteome</keyword>
<dbReference type="GO" id="GO:0000978">
    <property type="term" value="F:RNA polymerase II cis-regulatory region sequence-specific DNA binding"/>
    <property type="evidence" value="ECO:0007669"/>
    <property type="project" value="TreeGrafter"/>
</dbReference>
<dbReference type="GO" id="GO:0006879">
    <property type="term" value="P:intracellular iron ion homeostasis"/>
    <property type="evidence" value="ECO:0007669"/>
    <property type="project" value="TreeGrafter"/>
</dbReference>
<protein>
    <submittedName>
        <fullName evidence="9">Copper-fist-domain-containing protein</fullName>
    </submittedName>
</protein>
<dbReference type="GO" id="GO:0000981">
    <property type="term" value="F:DNA-binding transcription factor activity, RNA polymerase II-specific"/>
    <property type="evidence" value="ECO:0007669"/>
    <property type="project" value="TreeGrafter"/>
</dbReference>
<evidence type="ECO:0000256" key="5">
    <source>
        <dbReference type="ARBA" id="ARBA00023015"/>
    </source>
</evidence>
<dbReference type="SUPFAM" id="SSF57879">
    <property type="entry name" value="Zinc domain conserved in yeast copper-regulated transcription factors"/>
    <property type="match status" value="1"/>
</dbReference>
<keyword evidence="4" id="KW-0186">Copper</keyword>
<dbReference type="Proteomes" id="UP000242146">
    <property type="component" value="Unassembled WGS sequence"/>
</dbReference>
<sequence length="163" mass="18022">MAIMKDGIKYACATCIRGHRVKKCQHTDRPLVAVLKRGRQVSQCNHCREHRTKSGSHVKCTCAIANVPNPINGCLCEVIHTCNCVPKRLRDTSTEQGLTDFTNNGPQTGTPDSMLDFLYSPFTPTSPFTSPVSTSTPPEQPLSLENVESLNLFLQHDLNDILI</sequence>
<dbReference type="InterPro" id="IPR001083">
    <property type="entry name" value="Cu_fist_DNA-bd_dom"/>
</dbReference>
<keyword evidence="3" id="KW-0862">Zinc</keyword>